<keyword evidence="4" id="KW-0808">Transferase</keyword>
<dbReference type="PANTHER" id="PTHR24421">
    <property type="entry name" value="NITRATE/NITRITE SENSOR PROTEIN NARX-RELATED"/>
    <property type="match status" value="1"/>
</dbReference>
<comment type="caution">
    <text evidence="12">The sequence shown here is derived from an EMBL/GenBank/DDBJ whole genome shotgun (WGS) entry which is preliminary data.</text>
</comment>
<feature type="domain" description="Signal transduction histidine kinase subgroup 3 dimerisation and phosphoacceptor" evidence="11">
    <location>
        <begin position="173"/>
        <end position="238"/>
    </location>
</feature>
<organism evidence="12 13">
    <name type="scientific">Actinocatenispora rupis</name>
    <dbReference type="NCBI Taxonomy" id="519421"/>
    <lineage>
        <taxon>Bacteria</taxon>
        <taxon>Bacillati</taxon>
        <taxon>Actinomycetota</taxon>
        <taxon>Actinomycetes</taxon>
        <taxon>Micromonosporales</taxon>
        <taxon>Micromonosporaceae</taxon>
        <taxon>Actinocatenispora</taxon>
    </lineage>
</organism>
<keyword evidence="3" id="KW-0597">Phosphoprotein</keyword>
<dbReference type="InterPro" id="IPR003594">
    <property type="entry name" value="HATPase_dom"/>
</dbReference>
<dbReference type="SUPFAM" id="SSF55874">
    <property type="entry name" value="ATPase domain of HSP90 chaperone/DNA topoisomerase II/histidine kinase"/>
    <property type="match status" value="1"/>
</dbReference>
<sequence length="377" mass="40259">MSSTVGTGIVWFVAFVSPLLLFEVLHGGDPVGPPFGLPLLVLLVPLVVVRRRPVMSLVLMNVGLLVVATQFRSPFTPWFVSDIRDIQVLLADALISVLAAIRPRRTSVPAAAATLATQLVLLFAFPYRRVETQALVMVLVAASAWAIGSMVRQRRQYVAVQREQAEVQAVQAERLRIARELHDMIAHSIGVIAIQAGVGRRVIDTQPAEARKSLAAIEDTSRDTLAGLRRMLVTLRGADSGAGSAPLDPTPGLADLDTLVERCAHAGVRVTVRRTGETAPLPAEIDLSAYRIVQEALTNVIRHARAARCTVTIDQRDTVLALDVSDDGIGPGVSDPGYGIIGMRERVGLLHGTFSAAARPEGGFRVAATLPLPAVAA</sequence>
<keyword evidence="7" id="KW-0067">ATP-binding</keyword>
<dbReference type="Gene3D" id="3.30.565.10">
    <property type="entry name" value="Histidine kinase-like ATPase, C-terminal domain"/>
    <property type="match status" value="1"/>
</dbReference>
<dbReference type="Pfam" id="PF02518">
    <property type="entry name" value="HATPase_c"/>
    <property type="match status" value="1"/>
</dbReference>
<evidence type="ECO:0000256" key="8">
    <source>
        <dbReference type="ARBA" id="ARBA00023012"/>
    </source>
</evidence>
<gene>
    <name evidence="12" type="ORF">Aru02nite_47160</name>
</gene>
<accession>A0A8J3JC67</accession>
<feature type="transmembrane region" description="Helical" evidence="9">
    <location>
        <begin position="31"/>
        <end position="49"/>
    </location>
</feature>
<dbReference type="EMBL" id="BOMB01000027">
    <property type="protein sequence ID" value="GID13827.1"/>
    <property type="molecule type" value="Genomic_DNA"/>
</dbReference>
<dbReference type="InterPro" id="IPR011712">
    <property type="entry name" value="Sig_transdc_His_kin_sub3_dim/P"/>
</dbReference>
<evidence type="ECO:0000256" key="7">
    <source>
        <dbReference type="ARBA" id="ARBA00022840"/>
    </source>
</evidence>
<evidence type="ECO:0000256" key="9">
    <source>
        <dbReference type="SAM" id="Phobius"/>
    </source>
</evidence>
<evidence type="ECO:0000256" key="5">
    <source>
        <dbReference type="ARBA" id="ARBA00022741"/>
    </source>
</evidence>
<protein>
    <recommendedName>
        <fullName evidence="2">histidine kinase</fullName>
        <ecNumber evidence="2">2.7.13.3</ecNumber>
    </recommendedName>
</protein>
<keyword evidence="5" id="KW-0547">Nucleotide-binding</keyword>
<dbReference type="InterPro" id="IPR050482">
    <property type="entry name" value="Sensor_HK_TwoCompSys"/>
</dbReference>
<evidence type="ECO:0000256" key="6">
    <source>
        <dbReference type="ARBA" id="ARBA00022777"/>
    </source>
</evidence>
<name>A0A8J3JC67_9ACTN</name>
<dbReference type="GO" id="GO:0016020">
    <property type="term" value="C:membrane"/>
    <property type="evidence" value="ECO:0007669"/>
    <property type="project" value="InterPro"/>
</dbReference>
<dbReference type="CDD" id="cd16917">
    <property type="entry name" value="HATPase_UhpB-NarQ-NarX-like"/>
    <property type="match status" value="1"/>
</dbReference>
<evidence type="ECO:0000313" key="13">
    <source>
        <dbReference type="Proteomes" id="UP000612808"/>
    </source>
</evidence>
<feature type="transmembrane region" description="Helical" evidence="9">
    <location>
        <begin position="54"/>
        <end position="71"/>
    </location>
</feature>
<evidence type="ECO:0000256" key="1">
    <source>
        <dbReference type="ARBA" id="ARBA00000085"/>
    </source>
</evidence>
<evidence type="ECO:0000313" key="12">
    <source>
        <dbReference type="EMBL" id="GID13827.1"/>
    </source>
</evidence>
<dbReference type="Pfam" id="PF07730">
    <property type="entry name" value="HisKA_3"/>
    <property type="match status" value="1"/>
</dbReference>
<feature type="domain" description="Histidine kinase/HSP90-like ATPase" evidence="10">
    <location>
        <begin position="289"/>
        <end position="373"/>
    </location>
</feature>
<evidence type="ECO:0000256" key="4">
    <source>
        <dbReference type="ARBA" id="ARBA00022679"/>
    </source>
</evidence>
<evidence type="ECO:0000259" key="11">
    <source>
        <dbReference type="Pfam" id="PF07730"/>
    </source>
</evidence>
<keyword evidence="9" id="KW-1133">Transmembrane helix</keyword>
<evidence type="ECO:0000256" key="3">
    <source>
        <dbReference type="ARBA" id="ARBA00022553"/>
    </source>
</evidence>
<dbReference type="AlphaFoldDB" id="A0A8J3JC67"/>
<keyword evidence="9" id="KW-0812">Transmembrane</keyword>
<keyword evidence="13" id="KW-1185">Reference proteome</keyword>
<reference evidence="12" key="1">
    <citation type="submission" date="2021-01" db="EMBL/GenBank/DDBJ databases">
        <title>Whole genome shotgun sequence of Actinocatenispora rupis NBRC 107355.</title>
        <authorList>
            <person name="Komaki H."/>
            <person name="Tamura T."/>
        </authorList>
    </citation>
    <scope>NUCLEOTIDE SEQUENCE</scope>
    <source>
        <strain evidence="12">NBRC 107355</strain>
    </source>
</reference>
<feature type="transmembrane region" description="Helical" evidence="9">
    <location>
        <begin position="133"/>
        <end position="151"/>
    </location>
</feature>
<proteinExistence type="predicted"/>
<keyword evidence="9" id="KW-0472">Membrane</keyword>
<evidence type="ECO:0000259" key="10">
    <source>
        <dbReference type="Pfam" id="PF02518"/>
    </source>
</evidence>
<dbReference type="PANTHER" id="PTHR24421:SF10">
    <property type="entry name" value="NITRATE_NITRITE SENSOR PROTEIN NARQ"/>
    <property type="match status" value="1"/>
</dbReference>
<dbReference type="InterPro" id="IPR036890">
    <property type="entry name" value="HATPase_C_sf"/>
</dbReference>
<dbReference type="Proteomes" id="UP000612808">
    <property type="component" value="Unassembled WGS sequence"/>
</dbReference>
<dbReference type="GO" id="GO:0046983">
    <property type="term" value="F:protein dimerization activity"/>
    <property type="evidence" value="ECO:0007669"/>
    <property type="project" value="InterPro"/>
</dbReference>
<keyword evidence="8" id="KW-0902">Two-component regulatory system</keyword>
<dbReference type="EC" id="2.7.13.3" evidence="2"/>
<evidence type="ECO:0000256" key="2">
    <source>
        <dbReference type="ARBA" id="ARBA00012438"/>
    </source>
</evidence>
<dbReference type="GO" id="GO:0005524">
    <property type="term" value="F:ATP binding"/>
    <property type="evidence" value="ECO:0007669"/>
    <property type="project" value="UniProtKB-KW"/>
</dbReference>
<dbReference type="Gene3D" id="1.20.5.1930">
    <property type="match status" value="1"/>
</dbReference>
<keyword evidence="6" id="KW-0418">Kinase</keyword>
<comment type="catalytic activity">
    <reaction evidence="1">
        <text>ATP + protein L-histidine = ADP + protein N-phospho-L-histidine.</text>
        <dbReference type="EC" id="2.7.13.3"/>
    </reaction>
</comment>
<feature type="transmembrane region" description="Helical" evidence="9">
    <location>
        <begin position="108"/>
        <end position="127"/>
    </location>
</feature>
<dbReference type="GO" id="GO:0000155">
    <property type="term" value="F:phosphorelay sensor kinase activity"/>
    <property type="evidence" value="ECO:0007669"/>
    <property type="project" value="InterPro"/>
</dbReference>